<evidence type="ECO:0000313" key="3">
    <source>
        <dbReference type="Proteomes" id="UP000794436"/>
    </source>
</evidence>
<comment type="caution">
    <text evidence="2">The sequence shown here is derived from an EMBL/GenBank/DDBJ whole genome shotgun (WGS) entry which is preliminary data.</text>
</comment>
<dbReference type="OrthoDB" id="103157at2759"/>
<gene>
    <name evidence="2" type="ORF">Poli38472_014083</name>
</gene>
<name>A0A8K1CN97_PYTOL</name>
<dbReference type="EMBL" id="SPLM01000007">
    <property type="protein sequence ID" value="TMW66771.1"/>
    <property type="molecule type" value="Genomic_DNA"/>
</dbReference>
<dbReference type="Proteomes" id="UP000794436">
    <property type="component" value="Unassembled WGS sequence"/>
</dbReference>
<accession>A0A8K1CN97</accession>
<dbReference type="AlphaFoldDB" id="A0A8K1CN97"/>
<reference evidence="2" key="1">
    <citation type="submission" date="2019-03" db="EMBL/GenBank/DDBJ databases">
        <title>Long read genome sequence of the mycoparasitic Pythium oligandrum ATCC 38472 isolated from sugarbeet rhizosphere.</title>
        <authorList>
            <person name="Gaulin E."/>
        </authorList>
    </citation>
    <scope>NUCLEOTIDE SEQUENCE</scope>
    <source>
        <strain evidence="2">ATCC 38472_TT</strain>
    </source>
</reference>
<dbReference type="PANTHER" id="PTHR35796">
    <property type="entry name" value="HYPOTHETICAL CYTOSOLIC PROTEIN"/>
    <property type="match status" value="1"/>
</dbReference>
<feature type="region of interest" description="Disordered" evidence="1">
    <location>
        <begin position="58"/>
        <end position="91"/>
    </location>
</feature>
<keyword evidence="3" id="KW-1185">Reference proteome</keyword>
<sequence length="432" mass="48992">MSVTALTNDVMDQAMRELLDEWEADPSVDALLDNLLSASGDDEDSDDSLSSLDALRVSHQQTNQETKIKSESNATPLKKKKKRGIPRPRRELQHLRQVTQELELQLHVLQQKKQESGATSSSDSSRLVAVAMGPLRQSLWKNVAMRQHRQRRDSELENLRLRASIQEHQTLIRSFSRFLQRGQSALKNRAPNPTKSCFYNIADYDAAVQAALCEELLHTVSHMYITVDNEVTHDPRFARTDPNFRDIAFGRGVGDPVVIVTERRSVPFDAAATAQLVWMFYAWRSTQPEDHPYLNLVNEDTMIKGFQMTLDASRQSRTVQGLIVGRRFVEDDRVVIVWATHITTTNSTDQLPFRYVQGWTVIKQVESEADVKLTHISAKYVVRASIGRDSHDIQRALSTLSSLVLHGIKQHEEMVHRSIENSALASVTEVMT</sequence>
<feature type="compositionally biased region" description="Polar residues" evidence="1">
    <location>
        <begin position="58"/>
        <end position="75"/>
    </location>
</feature>
<evidence type="ECO:0000256" key="1">
    <source>
        <dbReference type="SAM" id="MobiDB-lite"/>
    </source>
</evidence>
<dbReference type="PANTHER" id="PTHR35796:SF3">
    <property type="entry name" value="BHLH DOMAIN-CONTAINING PROTEIN"/>
    <property type="match status" value="1"/>
</dbReference>
<proteinExistence type="predicted"/>
<feature type="compositionally biased region" description="Basic residues" evidence="1">
    <location>
        <begin position="77"/>
        <end position="87"/>
    </location>
</feature>
<evidence type="ECO:0000313" key="2">
    <source>
        <dbReference type="EMBL" id="TMW66771.1"/>
    </source>
</evidence>
<organism evidence="2 3">
    <name type="scientific">Pythium oligandrum</name>
    <name type="common">Mycoparasitic fungus</name>
    <dbReference type="NCBI Taxonomy" id="41045"/>
    <lineage>
        <taxon>Eukaryota</taxon>
        <taxon>Sar</taxon>
        <taxon>Stramenopiles</taxon>
        <taxon>Oomycota</taxon>
        <taxon>Peronosporomycetes</taxon>
        <taxon>Pythiales</taxon>
        <taxon>Pythiaceae</taxon>
        <taxon>Pythium</taxon>
    </lineage>
</organism>
<protein>
    <submittedName>
        <fullName evidence="2">Uncharacterized protein</fullName>
    </submittedName>
</protein>